<dbReference type="InterPro" id="IPR036527">
    <property type="entry name" value="SCP2_sterol-bd_dom_sf"/>
</dbReference>
<evidence type="ECO:0000256" key="4">
    <source>
        <dbReference type="ARBA" id="ARBA00033751"/>
    </source>
</evidence>
<keyword evidence="2" id="KW-0378">Hydrolase</keyword>
<dbReference type="GO" id="GO:0018909">
    <property type="term" value="P:dodecyl sulfate metabolic process"/>
    <property type="evidence" value="ECO:0007669"/>
    <property type="project" value="InterPro"/>
</dbReference>
<comment type="similarity">
    <text evidence="4">Belongs to the metallo-beta-lactamase superfamily. Type III sulfatase family.</text>
</comment>
<dbReference type="SUPFAM" id="SSF56281">
    <property type="entry name" value="Metallo-hydrolase/oxidoreductase"/>
    <property type="match status" value="1"/>
</dbReference>
<organism evidence="7 8">
    <name type="scientific">Acinetobacter baumannii (strain 1295743)</name>
    <dbReference type="NCBI Taxonomy" id="1310613"/>
    <lineage>
        <taxon>Bacteria</taxon>
        <taxon>Pseudomonadati</taxon>
        <taxon>Pseudomonadota</taxon>
        <taxon>Gammaproteobacteria</taxon>
        <taxon>Moraxellales</taxon>
        <taxon>Moraxellaceae</taxon>
        <taxon>Acinetobacter</taxon>
        <taxon>Acinetobacter calcoaceticus/baumannii complex</taxon>
    </lineage>
</organism>
<dbReference type="Pfam" id="PF00753">
    <property type="entry name" value="Lactamase_B"/>
    <property type="match status" value="1"/>
</dbReference>
<feature type="signal peptide" evidence="5">
    <location>
        <begin position="1"/>
        <end position="20"/>
    </location>
</feature>
<dbReference type="InterPro" id="IPR029229">
    <property type="entry name" value="Alkyl_sulf_C"/>
</dbReference>
<evidence type="ECO:0000259" key="6">
    <source>
        <dbReference type="SMART" id="SM00849"/>
    </source>
</evidence>
<evidence type="ECO:0000256" key="2">
    <source>
        <dbReference type="ARBA" id="ARBA00022801"/>
    </source>
</evidence>
<evidence type="ECO:0000256" key="5">
    <source>
        <dbReference type="SAM" id="SignalP"/>
    </source>
</evidence>
<dbReference type="EMBL" id="JEWH01000109">
    <property type="protein sequence ID" value="EXB03295.1"/>
    <property type="molecule type" value="Genomic_DNA"/>
</dbReference>
<protein>
    <submittedName>
        <fullName evidence="7">Metallo-beta-lactamase superfamily protein</fullName>
    </submittedName>
</protein>
<keyword evidence="5" id="KW-0732">Signal</keyword>
<evidence type="ECO:0000256" key="3">
    <source>
        <dbReference type="ARBA" id="ARBA00022833"/>
    </source>
</evidence>
<dbReference type="Gene3D" id="3.30.1050.10">
    <property type="entry name" value="SCP2 sterol-binding domain"/>
    <property type="match status" value="1"/>
</dbReference>
<evidence type="ECO:0000313" key="7">
    <source>
        <dbReference type="EMBL" id="EXB03295.1"/>
    </source>
</evidence>
<feature type="domain" description="Metallo-beta-lactamase" evidence="6">
    <location>
        <begin position="119"/>
        <end position="340"/>
    </location>
</feature>
<dbReference type="FunFam" id="3.60.15.30:FF:000001">
    <property type="entry name" value="Alkyl/aryl-sulfatase BDS1"/>
    <property type="match status" value="1"/>
</dbReference>
<feature type="chain" id="PRO_5001446276" evidence="5">
    <location>
        <begin position="21"/>
        <end position="651"/>
    </location>
</feature>
<evidence type="ECO:0000313" key="8">
    <source>
        <dbReference type="Proteomes" id="UP000020595"/>
    </source>
</evidence>
<dbReference type="GeneID" id="99692656"/>
<dbReference type="GO" id="GO:0046872">
    <property type="term" value="F:metal ion binding"/>
    <property type="evidence" value="ECO:0007669"/>
    <property type="project" value="UniProtKB-KW"/>
</dbReference>
<dbReference type="PATRIC" id="fig|1310613.3.peg.3991"/>
<dbReference type="InterPro" id="IPR036866">
    <property type="entry name" value="RibonucZ/Hydroxyglut_hydro"/>
</dbReference>
<evidence type="ECO:0000256" key="1">
    <source>
        <dbReference type="ARBA" id="ARBA00022723"/>
    </source>
</evidence>
<keyword evidence="1" id="KW-0479">Metal-binding</keyword>
<dbReference type="InterPro" id="IPR029228">
    <property type="entry name" value="Alkyl_sulf_dimr"/>
</dbReference>
<dbReference type="Pfam" id="PF14863">
    <property type="entry name" value="Alkyl_sulf_dimr"/>
    <property type="match status" value="1"/>
</dbReference>
<dbReference type="SUPFAM" id="SSF55718">
    <property type="entry name" value="SCP-like"/>
    <property type="match status" value="1"/>
</dbReference>
<dbReference type="SMART" id="SM00849">
    <property type="entry name" value="Lactamase_B"/>
    <property type="match status" value="1"/>
</dbReference>
<dbReference type="CDD" id="cd07710">
    <property type="entry name" value="arylsulfatase_Sdsa1-like_MBL-fold"/>
    <property type="match status" value="1"/>
</dbReference>
<dbReference type="PANTHER" id="PTHR43223:SF1">
    <property type="entry name" value="ALKYL_ARYL-SULFATASE BDS1"/>
    <property type="match status" value="1"/>
</dbReference>
<dbReference type="InterPro" id="IPR044097">
    <property type="entry name" value="Bds1/SdsA1_MBL-fold"/>
</dbReference>
<reference evidence="7 8" key="1">
    <citation type="submission" date="2014-02" db="EMBL/GenBank/DDBJ databases">
        <title>Comparative genomics and transcriptomics to identify genetic mechanisms underlying the emergence of carbapenem resistant Acinetobacter baumannii (CRAb).</title>
        <authorList>
            <person name="Harris A.D."/>
            <person name="Johnson K.J."/>
            <person name="George J."/>
            <person name="Shefchek K."/>
            <person name="Daugherty S.C."/>
            <person name="Parankush S."/>
            <person name="Sadzewicz L."/>
            <person name="Tallon L."/>
            <person name="Sengamalay N."/>
            <person name="Hazen T.H."/>
            <person name="Rasko D.A."/>
        </authorList>
    </citation>
    <scope>NUCLEOTIDE SEQUENCE [LARGE SCALE GENOMIC DNA]</scope>
    <source>
        <strain evidence="7 8">1295743</strain>
    </source>
</reference>
<name>A0A009HJS7_ACIB9</name>
<dbReference type="Pfam" id="PF14864">
    <property type="entry name" value="Alkyl_sulf_C"/>
    <property type="match status" value="1"/>
</dbReference>
<dbReference type="Gene3D" id="1.25.40.880">
    <property type="entry name" value="Alkyl sulfatase, dimerisation domain"/>
    <property type="match status" value="1"/>
</dbReference>
<dbReference type="InterPro" id="IPR038536">
    <property type="entry name" value="Alkyl/aryl-sulf_dimr_sf"/>
</dbReference>
<dbReference type="InterPro" id="IPR001279">
    <property type="entry name" value="Metallo-B-lactamas"/>
</dbReference>
<dbReference type="RefSeq" id="WP_000693745.1">
    <property type="nucleotide sequence ID" value="NZ_JEWH01000109.1"/>
</dbReference>
<keyword evidence="3" id="KW-0862">Zinc</keyword>
<dbReference type="AlphaFoldDB" id="A0A009HJS7"/>
<comment type="caution">
    <text evidence="7">The sequence shown here is derived from an EMBL/GenBank/DDBJ whole genome shotgun (WGS) entry which is preliminary data.</text>
</comment>
<sequence>MKIKFLTVSLMLILPFSVFAANTVVEKAVIESNNTYKAKYNLEDMTEFNQAQKGFIAKPTGQIKSEKGNVIWDFDAFSFLQDQAPNTVNPTLWRQAKLNNNVGLFKVTDRVWQIRGFDLANMTIIQGDTGWIIVDTLTSKETAEAALKFARQHLGEQKISAIIFTHSHIDHFGGALGVLSSEEINARKTPIIAPKGFMEEATSENVMAGSAMIRRATYMYGTFLPKNAEGLVDTGLGKAVAVGKMGILEPTQLITQPEQKMTVDGLDFVFYNVPGSEAPAELTFSIPSLKLYNGAEILSHTMHNLYTLRGAKVRDALKWVGYLDQAMQHAKASDVLIAQHHWPVWGNDNIQDFIKTQRDVYKFTHDQTVRYMNSGFNGAEIAEKIKLPAALDQKLYAHGYYGTLKHNVKAVYQYYMGWFDAHPSNLDPLPPKAVAKKYIELAGGENNALKNARDAYAQADYRWAAEILKHIVLNNPQNQQAKDLLANTYRQLGYAAEASTWRNFFLVGAQELQNNVPLQNTSDPSDLLIHTPTERFLEAMATNLDVENLKNENQCINLVLSDTKEHFSLWVENSVMQFKRYDESKDLALDCPTLTLTKPLYLKMITGQIEGVKVLLSKDSKVKGNPLKIGKFFAMFKRPDSIFPIVTRPNG</sequence>
<dbReference type="Gene3D" id="3.60.15.30">
    <property type="entry name" value="Metallo-beta-lactamase domain"/>
    <property type="match status" value="1"/>
</dbReference>
<dbReference type="GO" id="GO:0018741">
    <property type="term" value="F:linear primary-alkylsulfatase activity"/>
    <property type="evidence" value="ECO:0007669"/>
    <property type="project" value="InterPro"/>
</dbReference>
<proteinExistence type="inferred from homology"/>
<dbReference type="PANTHER" id="PTHR43223">
    <property type="entry name" value="ALKYL/ARYL-SULFATASE"/>
    <property type="match status" value="1"/>
</dbReference>
<gene>
    <name evidence="7" type="ORF">J512_4189</name>
</gene>
<accession>A0A009HJS7</accession>
<dbReference type="GO" id="GO:0046983">
    <property type="term" value="F:protein dimerization activity"/>
    <property type="evidence" value="ECO:0007669"/>
    <property type="project" value="InterPro"/>
</dbReference>
<dbReference type="Proteomes" id="UP000020595">
    <property type="component" value="Unassembled WGS sequence"/>
</dbReference>
<dbReference type="InterPro" id="IPR052195">
    <property type="entry name" value="Bact_Alkyl/Aryl-Sulfatase"/>
</dbReference>